<dbReference type="PROSITE" id="PS00041">
    <property type="entry name" value="HTH_ARAC_FAMILY_1"/>
    <property type="match status" value="1"/>
</dbReference>
<dbReference type="Pfam" id="PF12833">
    <property type="entry name" value="HTH_18"/>
    <property type="match status" value="1"/>
</dbReference>
<protein>
    <submittedName>
        <fullName evidence="5">AraC family transcriptional regulator</fullName>
    </submittedName>
</protein>
<evidence type="ECO:0000259" key="4">
    <source>
        <dbReference type="PROSITE" id="PS01124"/>
    </source>
</evidence>
<sequence length="323" mass="35535">MGTRFAPSRAHTASDLATYGERYGIDYRFPSQRRAAVQAPVLHGRIQELEPGPGMQLVASDIDVLQRYDSRSHTPSPLSIIVMLEGRADVALGQQRLAFSAGMALSVQLNEREGLQAMQPANQRLRALTLALDTPRLAEALDGKLPRHGSSMHAWPLPAGLQPMLEQALTSPLPDAAARLQWEGLALQLLAHGLPPELDAPAARLSPGEWQRLERVREQLQTSPARPHSLAALAELAAMSPATLRRKFQAAYGRSVFDYLRDRRLGLAREMLLNGHGVERVAQCAGYLHASNFTTAFRRHYGYLPSSLHRAAPPEIHDSEPRA</sequence>
<name>A0A368TSN3_9GAMM</name>
<organism evidence="5 6">
    <name type="scientific">Billgrantia montanilacus</name>
    <dbReference type="NCBI Taxonomy" id="2282305"/>
    <lineage>
        <taxon>Bacteria</taxon>
        <taxon>Pseudomonadati</taxon>
        <taxon>Pseudomonadota</taxon>
        <taxon>Gammaproteobacteria</taxon>
        <taxon>Oceanospirillales</taxon>
        <taxon>Halomonadaceae</taxon>
        <taxon>Billgrantia</taxon>
    </lineage>
</organism>
<dbReference type="PANTHER" id="PTHR47893">
    <property type="entry name" value="REGULATORY PROTEIN PCHR"/>
    <property type="match status" value="1"/>
</dbReference>
<dbReference type="GO" id="GO:0003700">
    <property type="term" value="F:DNA-binding transcription factor activity"/>
    <property type="evidence" value="ECO:0007669"/>
    <property type="project" value="InterPro"/>
</dbReference>
<dbReference type="Proteomes" id="UP000252405">
    <property type="component" value="Unassembled WGS sequence"/>
</dbReference>
<keyword evidence="3" id="KW-0804">Transcription</keyword>
<dbReference type="OrthoDB" id="6670788at2"/>
<dbReference type="EMBL" id="QPII01000016">
    <property type="protein sequence ID" value="RCV87356.1"/>
    <property type="molecule type" value="Genomic_DNA"/>
</dbReference>
<reference evidence="5 6" key="1">
    <citation type="submission" date="2018-07" db="EMBL/GenBank/DDBJ databases">
        <title>Halomonas montanilacus sp. nov., isolated from Lake Pengyan on Tibetan Plateau.</title>
        <authorList>
            <person name="Lu H."/>
            <person name="Xing P."/>
            <person name="Wu Q."/>
        </authorList>
    </citation>
    <scope>NUCLEOTIDE SEQUENCE [LARGE SCALE GENOMIC DNA]</scope>
    <source>
        <strain evidence="5 6">PYC7W</strain>
    </source>
</reference>
<dbReference type="InterPro" id="IPR053142">
    <property type="entry name" value="PchR_regulatory_protein"/>
</dbReference>
<dbReference type="RefSeq" id="WP_114480327.1">
    <property type="nucleotide sequence ID" value="NZ_QPII01000016.1"/>
</dbReference>
<dbReference type="SMART" id="SM00342">
    <property type="entry name" value="HTH_ARAC"/>
    <property type="match status" value="1"/>
</dbReference>
<evidence type="ECO:0000256" key="1">
    <source>
        <dbReference type="ARBA" id="ARBA00023015"/>
    </source>
</evidence>
<dbReference type="GO" id="GO:0043565">
    <property type="term" value="F:sequence-specific DNA binding"/>
    <property type="evidence" value="ECO:0007669"/>
    <property type="project" value="InterPro"/>
</dbReference>
<keyword evidence="6" id="KW-1185">Reference proteome</keyword>
<gene>
    <name evidence="5" type="ORF">DU505_17795</name>
</gene>
<feature type="domain" description="HTH araC/xylS-type" evidence="4">
    <location>
        <begin position="214"/>
        <end position="311"/>
    </location>
</feature>
<dbReference type="InterPro" id="IPR018062">
    <property type="entry name" value="HTH_AraC-typ_CS"/>
</dbReference>
<comment type="caution">
    <text evidence="5">The sequence shown here is derived from an EMBL/GenBank/DDBJ whole genome shotgun (WGS) entry which is preliminary data.</text>
</comment>
<keyword evidence="2" id="KW-0238">DNA-binding</keyword>
<evidence type="ECO:0000313" key="5">
    <source>
        <dbReference type="EMBL" id="RCV87356.1"/>
    </source>
</evidence>
<accession>A0A368TSN3</accession>
<dbReference type="SUPFAM" id="SSF46689">
    <property type="entry name" value="Homeodomain-like"/>
    <property type="match status" value="2"/>
</dbReference>
<evidence type="ECO:0000313" key="6">
    <source>
        <dbReference type="Proteomes" id="UP000252405"/>
    </source>
</evidence>
<evidence type="ECO:0000256" key="2">
    <source>
        <dbReference type="ARBA" id="ARBA00023125"/>
    </source>
</evidence>
<dbReference type="AlphaFoldDB" id="A0A368TSN3"/>
<dbReference type="InterPro" id="IPR009057">
    <property type="entry name" value="Homeodomain-like_sf"/>
</dbReference>
<dbReference type="PANTHER" id="PTHR47893:SF1">
    <property type="entry name" value="REGULATORY PROTEIN PCHR"/>
    <property type="match status" value="1"/>
</dbReference>
<dbReference type="InterPro" id="IPR018060">
    <property type="entry name" value="HTH_AraC"/>
</dbReference>
<proteinExistence type="predicted"/>
<evidence type="ECO:0000256" key="3">
    <source>
        <dbReference type="ARBA" id="ARBA00023163"/>
    </source>
</evidence>
<dbReference type="PROSITE" id="PS01124">
    <property type="entry name" value="HTH_ARAC_FAMILY_2"/>
    <property type="match status" value="1"/>
</dbReference>
<dbReference type="Gene3D" id="1.10.10.60">
    <property type="entry name" value="Homeodomain-like"/>
    <property type="match status" value="1"/>
</dbReference>
<keyword evidence="1" id="KW-0805">Transcription regulation</keyword>